<dbReference type="Gene3D" id="1.20.120.1200">
    <property type="entry name" value="NADH-ubiquinone/plastoquinone oxidoreductase chain 6, subunit NuoJ"/>
    <property type="match status" value="1"/>
</dbReference>
<feature type="transmembrane region" description="Helical" evidence="1">
    <location>
        <begin position="61"/>
        <end position="80"/>
    </location>
</feature>
<comment type="subcellular location">
    <subcellularLocation>
        <location evidence="1">Cell membrane</location>
        <topology evidence="1">Multi-pass membrane protein</topology>
    </subcellularLocation>
</comment>
<gene>
    <name evidence="2" type="ORF">QYE77_10475</name>
</gene>
<reference evidence="2 3" key="1">
    <citation type="submission" date="2023-07" db="EMBL/GenBank/DDBJ databases">
        <title>Novel species of Thermanaerothrix with wide hydrolytic capabilities.</title>
        <authorList>
            <person name="Zayulina K.S."/>
            <person name="Podosokorskaya O.A."/>
            <person name="Elcheninov A.G."/>
        </authorList>
    </citation>
    <scope>NUCLEOTIDE SEQUENCE [LARGE SCALE GENOMIC DNA]</scope>
    <source>
        <strain evidence="2 3">4228-RoL</strain>
    </source>
</reference>
<evidence type="ECO:0000313" key="3">
    <source>
        <dbReference type="Proteomes" id="UP001254165"/>
    </source>
</evidence>
<proteinExistence type="inferred from homology"/>
<keyword evidence="1" id="KW-0812">Transmembrane</keyword>
<comment type="function">
    <text evidence="1">NDH-1 shuttles electrons from NADH, via FMN and iron-sulfur (Fe-S) centers, to quinones in the respiratory chain. Couples the redox reaction to proton translocation (for every two electrons transferred, four hydrogen ions are translocated across the cytoplasmic membrane), and thus conserves the redox energy in a proton gradient.</text>
</comment>
<dbReference type="RefSeq" id="WP_315625358.1">
    <property type="nucleotide sequence ID" value="NZ_JAUHMF010000002.1"/>
</dbReference>
<organism evidence="2 3">
    <name type="scientific">Thermanaerothrix solaris</name>
    <dbReference type="NCBI Taxonomy" id="3058434"/>
    <lineage>
        <taxon>Bacteria</taxon>
        <taxon>Bacillati</taxon>
        <taxon>Chloroflexota</taxon>
        <taxon>Anaerolineae</taxon>
        <taxon>Anaerolineales</taxon>
        <taxon>Anaerolineaceae</taxon>
        <taxon>Thermanaerothrix</taxon>
    </lineage>
</organism>
<dbReference type="PANTHER" id="PTHR33269">
    <property type="entry name" value="NADH-UBIQUINONE OXIDOREDUCTASE CHAIN 6"/>
    <property type="match status" value="1"/>
</dbReference>
<feature type="transmembrane region" description="Helical" evidence="1">
    <location>
        <begin position="92"/>
        <end position="113"/>
    </location>
</feature>
<comment type="caution">
    <text evidence="2">The sequence shown here is derived from an EMBL/GenBank/DDBJ whole genome shotgun (WGS) entry which is preliminary data.</text>
</comment>
<sequence length="186" mass="20029">MSLGTLIVFAVLGLVVAGSAVGMLLSRNAIYSALFLVLNFIAVGVLYLILGAPFISFAQVAVYAGSIMVLFVFVIMLLGAEQFPVHEPLRGQRWLGLLAGGLFLVESAAFLYLRTSAPEWAAEIGFGFESPVVVGRMIIEKYLLPFEITGFLLLIAVVGAIFLARLETPMVGKGKGRQGQFGERKE</sequence>
<dbReference type="InterPro" id="IPR042106">
    <property type="entry name" value="Nuo/plastoQ_OxRdtase_6_NuoJ"/>
</dbReference>
<keyword evidence="1" id="KW-1003">Cell membrane</keyword>
<dbReference type="PANTHER" id="PTHR33269:SF19">
    <property type="entry name" value="NADH-QUINONE OXIDOREDUCTASE SUBUNIT J"/>
    <property type="match status" value="1"/>
</dbReference>
<dbReference type="Proteomes" id="UP001254165">
    <property type="component" value="Unassembled WGS sequence"/>
</dbReference>
<dbReference type="EC" id="7.1.1.-" evidence="1"/>
<protein>
    <recommendedName>
        <fullName evidence="1">NADH-quinone oxidoreductase subunit J</fullName>
        <ecNumber evidence="1">7.1.1.-</ecNumber>
    </recommendedName>
</protein>
<dbReference type="InterPro" id="IPR001457">
    <property type="entry name" value="NADH_UbQ/plastoQ_OxRdtase_su6"/>
</dbReference>
<keyword evidence="3" id="KW-1185">Reference proteome</keyword>
<keyword evidence="1" id="KW-0520">NAD</keyword>
<keyword evidence="1" id="KW-0472">Membrane</keyword>
<evidence type="ECO:0000256" key="1">
    <source>
        <dbReference type="RuleBase" id="RU004429"/>
    </source>
</evidence>
<comment type="similarity">
    <text evidence="1">Belongs to the complex I subunit 6 family.</text>
</comment>
<feature type="transmembrane region" description="Helical" evidence="1">
    <location>
        <begin position="6"/>
        <end position="26"/>
    </location>
</feature>
<accession>A0ABU3NPC0</accession>
<name>A0ABU3NPC0_9CHLR</name>
<dbReference type="Pfam" id="PF00499">
    <property type="entry name" value="Oxidored_q3"/>
    <property type="match status" value="1"/>
</dbReference>
<comment type="catalytic activity">
    <reaction evidence="1">
        <text>a quinone + NADH + 5 H(+)(in) = a quinol + NAD(+) + 4 H(+)(out)</text>
        <dbReference type="Rhea" id="RHEA:57888"/>
        <dbReference type="ChEBI" id="CHEBI:15378"/>
        <dbReference type="ChEBI" id="CHEBI:24646"/>
        <dbReference type="ChEBI" id="CHEBI:57540"/>
        <dbReference type="ChEBI" id="CHEBI:57945"/>
        <dbReference type="ChEBI" id="CHEBI:132124"/>
    </reaction>
</comment>
<evidence type="ECO:0000313" key="2">
    <source>
        <dbReference type="EMBL" id="MDT8898695.1"/>
    </source>
</evidence>
<dbReference type="EMBL" id="JAUHMF010000002">
    <property type="protein sequence ID" value="MDT8898695.1"/>
    <property type="molecule type" value="Genomic_DNA"/>
</dbReference>
<keyword evidence="1" id="KW-1133">Transmembrane helix</keyword>
<keyword evidence="1" id="KW-0874">Quinone</keyword>
<feature type="transmembrane region" description="Helical" evidence="1">
    <location>
        <begin position="33"/>
        <end position="55"/>
    </location>
</feature>
<feature type="transmembrane region" description="Helical" evidence="1">
    <location>
        <begin position="142"/>
        <end position="164"/>
    </location>
</feature>